<name>A0ABT9AUE9_9GAMM</name>
<reference evidence="1" key="1">
    <citation type="submission" date="2023-07" db="EMBL/GenBank/DDBJ databases">
        <authorList>
            <person name="Yang W."/>
            <person name="Chen J."/>
            <person name="Ji P."/>
            <person name="Hu F."/>
        </authorList>
    </citation>
    <scope>NUCLEOTIDE SEQUENCE</scope>
    <source>
        <strain evidence="1">CRE-138-0111</strain>
    </source>
</reference>
<protein>
    <submittedName>
        <fullName evidence="1">Uncharacterized protein</fullName>
    </submittedName>
</protein>
<dbReference type="Proteomes" id="UP001176478">
    <property type="component" value="Unassembled WGS sequence"/>
</dbReference>
<reference evidence="1" key="2">
    <citation type="journal article" date="2024" name="Int. J. Antimicrob. Agents">
        <title>Identification of a novel Providencia species showing multi-drug-resistant in three patients with hospital-acquired infection.</title>
        <authorList>
            <person name="Yang W."/>
            <person name="Chen J."/>
            <person name="Yang F."/>
            <person name="Ji P."/>
            <person name="Shen S."/>
            <person name="Yin D."/>
            <person name="Hu F."/>
        </authorList>
    </citation>
    <scope>NUCLEOTIDE SEQUENCE</scope>
    <source>
        <strain evidence="1">CRE-138-0111</strain>
    </source>
</reference>
<sequence length="97" mass="10620">MLIDANSQKISLVFGLAFLVELVSLVRIQVIPVFLGAKPASIIYGHQPVFDVVHIQPRDQAFLLNDEQRVCGTVLINAFADAVIFQAGDKISPGFRV</sequence>
<accession>A0ABT9AUE9</accession>
<proteinExistence type="predicted"/>
<keyword evidence="2" id="KW-1185">Reference proteome</keyword>
<evidence type="ECO:0000313" key="1">
    <source>
        <dbReference type="EMBL" id="MDO7858254.1"/>
    </source>
</evidence>
<comment type="caution">
    <text evidence="1">The sequence shown here is derived from an EMBL/GenBank/DDBJ whole genome shotgun (WGS) entry which is preliminary data.</text>
</comment>
<dbReference type="EMBL" id="JAUQTG010000012">
    <property type="protein sequence ID" value="MDO7858254.1"/>
    <property type="molecule type" value="Genomic_DNA"/>
</dbReference>
<evidence type="ECO:0000313" key="2">
    <source>
        <dbReference type="Proteomes" id="UP001176478"/>
    </source>
</evidence>
<organism evidence="1 2">
    <name type="scientific">Providencia huashanensis</name>
    <dbReference type="NCBI Taxonomy" id="3037798"/>
    <lineage>
        <taxon>Bacteria</taxon>
        <taxon>Pseudomonadati</taxon>
        <taxon>Pseudomonadota</taxon>
        <taxon>Gammaproteobacteria</taxon>
        <taxon>Enterobacterales</taxon>
        <taxon>Morganellaceae</taxon>
        <taxon>Providencia</taxon>
    </lineage>
</organism>
<gene>
    <name evidence="1" type="ORF">Q5E86_18300</name>
</gene>